<dbReference type="AlphaFoldDB" id="A0A934HUW8"/>
<dbReference type="InterPro" id="IPR052165">
    <property type="entry name" value="Membrane_assoc_protease"/>
</dbReference>
<evidence type="ECO:0000256" key="5">
    <source>
        <dbReference type="SAM" id="Phobius"/>
    </source>
</evidence>
<evidence type="ECO:0000313" key="9">
    <source>
        <dbReference type="Proteomes" id="UP000622687"/>
    </source>
</evidence>
<keyword evidence="4 5" id="KW-0472">Membrane</keyword>
<comment type="subcellular location">
    <subcellularLocation>
        <location evidence="1">Membrane</location>
        <topology evidence="1">Multi-pass membrane protein</topology>
    </subcellularLocation>
</comment>
<comment type="caution">
    <text evidence="8">The sequence shown here is derived from an EMBL/GenBank/DDBJ whole genome shotgun (WGS) entry which is preliminary data.</text>
</comment>
<dbReference type="InterPro" id="IPR012340">
    <property type="entry name" value="NA-bd_OB-fold"/>
</dbReference>
<dbReference type="Proteomes" id="UP000622687">
    <property type="component" value="Unassembled WGS sequence"/>
</dbReference>
<evidence type="ECO:0000313" key="8">
    <source>
        <dbReference type="EMBL" id="MBI6872389.1"/>
    </source>
</evidence>
<keyword evidence="9" id="KW-1185">Reference proteome</keyword>
<dbReference type="EMBL" id="JAEEGB010000006">
    <property type="protein sequence ID" value="MBI6872389.1"/>
    <property type="molecule type" value="Genomic_DNA"/>
</dbReference>
<dbReference type="RefSeq" id="WP_211142003.1">
    <property type="nucleotide sequence ID" value="NZ_JAEEGB010000006.1"/>
</dbReference>
<feature type="transmembrane region" description="Helical" evidence="5">
    <location>
        <begin position="32"/>
        <end position="51"/>
    </location>
</feature>
<dbReference type="GO" id="GO:0005886">
    <property type="term" value="C:plasma membrane"/>
    <property type="evidence" value="ECO:0007669"/>
    <property type="project" value="TreeGrafter"/>
</dbReference>
<evidence type="ECO:0000256" key="3">
    <source>
        <dbReference type="ARBA" id="ARBA00022989"/>
    </source>
</evidence>
<dbReference type="InterPro" id="IPR056739">
    <property type="entry name" value="NfeD_membrane"/>
</dbReference>
<keyword evidence="3 5" id="KW-1133">Transmembrane helix</keyword>
<dbReference type="PANTHER" id="PTHR33507">
    <property type="entry name" value="INNER MEMBRANE PROTEIN YBBJ"/>
    <property type="match status" value="1"/>
</dbReference>
<accession>A0A934HUW8</accession>
<evidence type="ECO:0000259" key="6">
    <source>
        <dbReference type="Pfam" id="PF01957"/>
    </source>
</evidence>
<dbReference type="Pfam" id="PF24961">
    <property type="entry name" value="NfeD_membrane"/>
    <property type="match status" value="1"/>
</dbReference>
<protein>
    <recommendedName>
        <fullName evidence="10">NfeD-like C-terminal domain-containing protein</fullName>
    </recommendedName>
</protein>
<evidence type="ECO:0000256" key="2">
    <source>
        <dbReference type="ARBA" id="ARBA00022692"/>
    </source>
</evidence>
<gene>
    <name evidence="8" type="ORF">I6U51_06660</name>
</gene>
<organism evidence="8 9">
    <name type="scientific">Clostridium aciditolerans</name>
    <dbReference type="NCBI Taxonomy" id="339861"/>
    <lineage>
        <taxon>Bacteria</taxon>
        <taxon>Bacillati</taxon>
        <taxon>Bacillota</taxon>
        <taxon>Clostridia</taxon>
        <taxon>Eubacteriales</taxon>
        <taxon>Clostridiaceae</taxon>
        <taxon>Clostridium</taxon>
    </lineage>
</organism>
<reference evidence="8" key="1">
    <citation type="submission" date="2020-12" db="EMBL/GenBank/DDBJ databases">
        <title>Clostridium thailandense sp. nov., a novel acetogenic bacterium isolated from peat land soil in Thailand.</title>
        <authorList>
            <person name="Chaikitkaew S."/>
            <person name="Birkeland N.K."/>
        </authorList>
    </citation>
    <scope>NUCLEOTIDE SEQUENCE</scope>
    <source>
        <strain evidence="8">DSM 17425</strain>
    </source>
</reference>
<feature type="domain" description="NfeD-like C-terminal" evidence="6">
    <location>
        <begin position="109"/>
        <end position="161"/>
    </location>
</feature>
<feature type="transmembrane region" description="Helical" evidence="5">
    <location>
        <begin position="57"/>
        <end position="76"/>
    </location>
</feature>
<sequence>MVNFLSNISWAALLCFGFGFLLVIVEMFHPGFGISGIFGGILLIAGVVLTATSAIQVLILLVIIISVLGVALTLVLKSVTKGRLSKILILHETQKKEAGYTGTEDLNYFVGQEGTTLTILRPAGIADVNGIKLDVVSEGEFISKDRKIEIIKVEGRRIVVREKV</sequence>
<keyword evidence="2 5" id="KW-0812">Transmembrane</keyword>
<dbReference type="PANTHER" id="PTHR33507:SF3">
    <property type="entry name" value="INNER MEMBRANE PROTEIN YBBJ"/>
    <property type="match status" value="1"/>
</dbReference>
<evidence type="ECO:0000256" key="1">
    <source>
        <dbReference type="ARBA" id="ARBA00004141"/>
    </source>
</evidence>
<dbReference type="Pfam" id="PF01957">
    <property type="entry name" value="NfeD"/>
    <property type="match status" value="1"/>
</dbReference>
<feature type="transmembrane region" description="Helical" evidence="5">
    <location>
        <begin position="6"/>
        <end position="25"/>
    </location>
</feature>
<dbReference type="InterPro" id="IPR002810">
    <property type="entry name" value="NfeD-like_C"/>
</dbReference>
<dbReference type="Gene3D" id="2.40.50.140">
    <property type="entry name" value="Nucleic acid-binding proteins"/>
    <property type="match status" value="1"/>
</dbReference>
<evidence type="ECO:0000259" key="7">
    <source>
        <dbReference type="Pfam" id="PF24961"/>
    </source>
</evidence>
<feature type="domain" description="NfeD integral membrane" evidence="7">
    <location>
        <begin position="4"/>
        <end position="74"/>
    </location>
</feature>
<evidence type="ECO:0000256" key="4">
    <source>
        <dbReference type="ARBA" id="ARBA00023136"/>
    </source>
</evidence>
<evidence type="ECO:0008006" key="10">
    <source>
        <dbReference type="Google" id="ProtNLM"/>
    </source>
</evidence>
<name>A0A934HUW8_9CLOT</name>
<proteinExistence type="predicted"/>